<reference evidence="1" key="1">
    <citation type="submission" date="2022-07" db="EMBL/GenBank/DDBJ databases">
        <title>Genome analysis of Parmales, a sister group of diatoms, reveals the evolutionary specialization of diatoms from phago-mixotrophs to photoautotrophs.</title>
        <authorList>
            <person name="Ban H."/>
            <person name="Sato S."/>
            <person name="Yoshikawa S."/>
            <person name="Kazumasa Y."/>
            <person name="Nakamura Y."/>
            <person name="Ichinomiya M."/>
            <person name="Saitoh K."/>
            <person name="Sato N."/>
            <person name="Blanc-Mathieu R."/>
            <person name="Endo H."/>
            <person name="Kuwata A."/>
            <person name="Ogata H."/>
        </authorList>
    </citation>
    <scope>NUCLEOTIDE SEQUENCE</scope>
</reference>
<evidence type="ECO:0000313" key="1">
    <source>
        <dbReference type="EMBL" id="GMI20436.1"/>
    </source>
</evidence>
<protein>
    <submittedName>
        <fullName evidence="1">Uncharacterized protein</fullName>
    </submittedName>
</protein>
<keyword evidence="2" id="KW-1185">Reference proteome</keyword>
<name>A0A9W7FW29_9STRA</name>
<dbReference type="Proteomes" id="UP001165082">
    <property type="component" value="Unassembled WGS sequence"/>
</dbReference>
<dbReference type="AlphaFoldDB" id="A0A9W7FW29"/>
<comment type="caution">
    <text evidence="1">The sequence shown here is derived from an EMBL/GenBank/DDBJ whole genome shotgun (WGS) entry which is preliminary data.</text>
</comment>
<proteinExistence type="predicted"/>
<organism evidence="1 2">
    <name type="scientific">Triparma retinervis</name>
    <dbReference type="NCBI Taxonomy" id="2557542"/>
    <lineage>
        <taxon>Eukaryota</taxon>
        <taxon>Sar</taxon>
        <taxon>Stramenopiles</taxon>
        <taxon>Ochrophyta</taxon>
        <taxon>Bolidophyceae</taxon>
        <taxon>Parmales</taxon>
        <taxon>Triparmaceae</taxon>
        <taxon>Triparma</taxon>
    </lineage>
</organism>
<sequence length="361" mass="39535">MSLPARSARPISRVLPYINYPSAIPHYVPLPLRASPTSLLSALQDGQKSGNADLNRLIEFTRSHRLIPPPASDDPNSEASPDEVLVATVAQIWGVPDFEKMSYSPRPWSGQRGDKMQWMGMYWNIIYKLCEPKHNSSLSTRPSPLGYSDTALSLYSSVLQFTNGTSLEPLGVYAPHSRLFDEGGVPSWWVNVGMDGGRLTGGKRGWKCAGWGTGFYRGDKRTRDDLRIADEGLLKNLELFSSLLRYNYNITLHSISPPDEGVGVYKVTELGSGKENFMDGGVWGEFDDISFGGTMGGGWEGRGPAELLGATVDYNDEAIWLGPTQVGGDCLITPRSIDEQVAMVEECGALDTYDKGENGQT</sequence>
<evidence type="ECO:0000313" key="2">
    <source>
        <dbReference type="Proteomes" id="UP001165082"/>
    </source>
</evidence>
<gene>
    <name evidence="1" type="ORF">TrRE_jg4807</name>
</gene>
<accession>A0A9W7FW29</accession>
<dbReference type="EMBL" id="BRXZ01008045">
    <property type="protein sequence ID" value="GMI20436.1"/>
    <property type="molecule type" value="Genomic_DNA"/>
</dbReference>